<dbReference type="AlphaFoldDB" id="A0A7D5L3G2"/>
<protein>
    <submittedName>
        <fullName evidence="3">DUF4166 domain-containing protein</fullName>
    </submittedName>
</protein>
<gene>
    <name evidence="3" type="ORF">HYG82_12845</name>
</gene>
<feature type="domain" description="DUF4166" evidence="2">
    <location>
        <begin position="16"/>
        <end position="198"/>
    </location>
</feature>
<evidence type="ECO:0000259" key="2">
    <source>
        <dbReference type="Pfam" id="PF13761"/>
    </source>
</evidence>
<dbReference type="Pfam" id="PF13761">
    <property type="entry name" value="DUF4166"/>
    <property type="match status" value="1"/>
</dbReference>
<dbReference type="GeneID" id="56034194"/>
<dbReference type="RefSeq" id="WP_179261471.1">
    <property type="nucleotide sequence ID" value="NZ_CP058601.1"/>
</dbReference>
<sequence>MTGLFEREVGDDWETLHPRVRERYGLEADEDRIVVGVGRMTELDRNPLAVPIRRLGTLDDFLFPEGGSDVPFTITTEAFVDDAGNEALFLHRRFETSPPRAFVDTLRWNPERGCLTDLFGRRGHVAADVRVRADNESLALSIGTQWLRARGTYVALPNPLSVDGHLRDWYDDDADRFRVAAESTNPLVGTVFGYTGTFESDFRPTDPDAATRSALGGIDLPGENA</sequence>
<proteinExistence type="predicted"/>
<reference evidence="3 4" key="1">
    <citation type="submission" date="2020-07" db="EMBL/GenBank/DDBJ databases">
        <authorList>
            <person name="Cui H."/>
        </authorList>
    </citation>
    <scope>NUCLEOTIDE SEQUENCE [LARGE SCALE GENOMIC DNA]</scope>
    <source>
        <strain evidence="3 4">YPL8</strain>
    </source>
</reference>
<feature type="region of interest" description="Disordered" evidence="1">
    <location>
        <begin position="203"/>
        <end position="225"/>
    </location>
</feature>
<accession>A0A7D5L3G2</accession>
<organism evidence="3 4">
    <name type="scientific">Natrinema halophilum</name>
    <dbReference type="NCBI Taxonomy" id="1699371"/>
    <lineage>
        <taxon>Archaea</taxon>
        <taxon>Methanobacteriati</taxon>
        <taxon>Methanobacteriota</taxon>
        <taxon>Stenosarchaea group</taxon>
        <taxon>Halobacteria</taxon>
        <taxon>Halobacteriales</taxon>
        <taxon>Natrialbaceae</taxon>
        <taxon>Natrinema</taxon>
    </lineage>
</organism>
<evidence type="ECO:0000256" key="1">
    <source>
        <dbReference type="SAM" id="MobiDB-lite"/>
    </source>
</evidence>
<dbReference type="InterPro" id="IPR025311">
    <property type="entry name" value="DUF4166"/>
</dbReference>
<evidence type="ECO:0000313" key="3">
    <source>
        <dbReference type="EMBL" id="QLG49685.1"/>
    </source>
</evidence>
<dbReference type="EMBL" id="CP058601">
    <property type="protein sequence ID" value="QLG49685.1"/>
    <property type="molecule type" value="Genomic_DNA"/>
</dbReference>
<dbReference type="OrthoDB" id="258618at2157"/>
<keyword evidence="4" id="KW-1185">Reference proteome</keyword>
<dbReference type="KEGG" id="haly:HYG82_12845"/>
<dbReference type="Proteomes" id="UP000509241">
    <property type="component" value="Chromosome"/>
</dbReference>
<evidence type="ECO:0000313" key="4">
    <source>
        <dbReference type="Proteomes" id="UP000509241"/>
    </source>
</evidence>
<name>A0A7D5L3G2_9EURY</name>